<name>A0AAE3Y1R7_VARPD</name>
<evidence type="ECO:0000313" key="2">
    <source>
        <dbReference type="Proteomes" id="UP001184828"/>
    </source>
</evidence>
<gene>
    <name evidence="1" type="ORF">J2738_003741</name>
</gene>
<dbReference type="EMBL" id="JAVDQZ010000005">
    <property type="protein sequence ID" value="MDR6427586.1"/>
    <property type="molecule type" value="Genomic_DNA"/>
</dbReference>
<dbReference type="Proteomes" id="UP001184828">
    <property type="component" value="Unassembled WGS sequence"/>
</dbReference>
<dbReference type="AlphaFoldDB" id="A0AAE3Y1R7"/>
<evidence type="ECO:0000313" key="1">
    <source>
        <dbReference type="EMBL" id="MDR6427586.1"/>
    </source>
</evidence>
<proteinExistence type="predicted"/>
<reference evidence="1" key="1">
    <citation type="submission" date="2023-07" db="EMBL/GenBank/DDBJ databases">
        <title>Sorghum-associated microbial communities from plants grown in Nebraska, USA.</title>
        <authorList>
            <person name="Schachtman D."/>
        </authorList>
    </citation>
    <scope>NUCLEOTIDE SEQUENCE</scope>
    <source>
        <strain evidence="1">DS2114</strain>
    </source>
</reference>
<organism evidence="1 2">
    <name type="scientific">Variovorax paradoxus</name>
    <dbReference type="NCBI Taxonomy" id="34073"/>
    <lineage>
        <taxon>Bacteria</taxon>
        <taxon>Pseudomonadati</taxon>
        <taxon>Pseudomonadota</taxon>
        <taxon>Betaproteobacteria</taxon>
        <taxon>Burkholderiales</taxon>
        <taxon>Comamonadaceae</taxon>
        <taxon>Variovorax</taxon>
    </lineage>
</organism>
<comment type="caution">
    <text evidence="1">The sequence shown here is derived from an EMBL/GenBank/DDBJ whole genome shotgun (WGS) entry which is preliminary data.</text>
</comment>
<accession>A0AAE3Y1R7</accession>
<sequence length="31" mass="3109">MINGKKLEGTPHSFHLSAAVAAGSGLSELNA</sequence>
<protein>
    <submittedName>
        <fullName evidence="1">Uncharacterized protein</fullName>
    </submittedName>
</protein>